<accession>A0A0K2Y0Y4</accession>
<gene>
    <name evidence="3" type="ORF">HAL07_10480</name>
</gene>
<evidence type="ECO:0000256" key="2">
    <source>
        <dbReference type="SAM" id="MobiDB-lite"/>
    </source>
</evidence>
<evidence type="ECO:0000313" key="4">
    <source>
        <dbReference type="Proteomes" id="UP000043437"/>
    </source>
</evidence>
<evidence type="ECO:0000256" key="1">
    <source>
        <dbReference type="SAM" id="Coils"/>
    </source>
</evidence>
<organism evidence="3 4">
    <name type="scientific">Helicobacter ailurogastricus</name>
    <dbReference type="NCBI Taxonomy" id="1578720"/>
    <lineage>
        <taxon>Bacteria</taxon>
        <taxon>Pseudomonadati</taxon>
        <taxon>Campylobacterota</taxon>
        <taxon>Epsilonproteobacteria</taxon>
        <taxon>Campylobacterales</taxon>
        <taxon>Helicobacteraceae</taxon>
        <taxon>Helicobacter</taxon>
    </lineage>
</organism>
<evidence type="ECO:0000313" key="3">
    <source>
        <dbReference type="EMBL" id="CRF52583.1"/>
    </source>
</evidence>
<dbReference type="GeneID" id="82132005"/>
<sequence length="213" mass="23464">MREDISAGRGALALMAQAGQAQAQAHNTLQNAFLSAQQSVGNAMSGIHALGQQALAKEQFNDQMQANMRESAKQQAQFDSTLTQRAKELEQQKALRAQELQQNYQQHRERLAQSAAQFNKQFKLDTIRTKAQAAYTGSLTRGNQIQQFEWGKTAGTSNDPKDIKASKVAQKPMLGDFEQNKPALGVKASLLPVVPPQQPKPSYAHFGDPFTRN</sequence>
<reference evidence="4" key="1">
    <citation type="submission" date="2014-12" db="EMBL/GenBank/DDBJ databases">
        <authorList>
            <person name="Jaenicke S."/>
        </authorList>
    </citation>
    <scope>NUCLEOTIDE SEQUENCE [LARGE SCALE GENOMIC DNA]</scope>
</reference>
<dbReference type="EMBL" id="CDMG01000006">
    <property type="protein sequence ID" value="CRF52583.1"/>
    <property type="molecule type" value="Genomic_DNA"/>
</dbReference>
<dbReference type="RefSeq" id="WP_053945347.1">
    <property type="nucleotide sequence ID" value="NZ_CDMG01000006.1"/>
</dbReference>
<feature type="region of interest" description="Disordered" evidence="2">
    <location>
        <begin position="192"/>
        <end position="213"/>
    </location>
</feature>
<keyword evidence="1" id="KW-0175">Coiled coil</keyword>
<proteinExistence type="predicted"/>
<dbReference type="Proteomes" id="UP000043437">
    <property type="component" value="Unassembled WGS sequence"/>
</dbReference>
<feature type="coiled-coil region" evidence="1">
    <location>
        <begin position="90"/>
        <end position="117"/>
    </location>
</feature>
<protein>
    <submittedName>
        <fullName evidence="3">Uncharacterized protein</fullName>
    </submittedName>
</protein>
<name>A0A0K2Y0Y4_9HELI</name>
<dbReference type="AlphaFoldDB" id="A0A0K2Y0Y4"/>